<accession>L8H8R9</accession>
<dbReference type="OMA" id="VYWWVIL"/>
<dbReference type="STRING" id="1257118.L8H8R9"/>
<reference evidence="2 3" key="1">
    <citation type="journal article" date="2013" name="Genome Biol.">
        <title>Genome of Acanthamoeba castellanii highlights extensive lateral gene transfer and early evolution of tyrosine kinase signaling.</title>
        <authorList>
            <person name="Clarke M."/>
            <person name="Lohan A.J."/>
            <person name="Liu B."/>
            <person name="Lagkouvardos I."/>
            <person name="Roy S."/>
            <person name="Zafar N."/>
            <person name="Bertelli C."/>
            <person name="Schilde C."/>
            <person name="Kianianmomeni A."/>
            <person name="Burglin T.R."/>
            <person name="Frech C."/>
            <person name="Turcotte B."/>
            <person name="Kopec K.O."/>
            <person name="Synnott J.M."/>
            <person name="Choo C."/>
            <person name="Paponov I."/>
            <person name="Finkler A."/>
            <person name="Soon Heng Tan C."/>
            <person name="Hutchins A.P."/>
            <person name="Weinmeier T."/>
            <person name="Rattei T."/>
            <person name="Chu J.S."/>
            <person name="Gimenez G."/>
            <person name="Irimia M."/>
            <person name="Rigden D.J."/>
            <person name="Fitzpatrick D.A."/>
            <person name="Lorenzo-Morales J."/>
            <person name="Bateman A."/>
            <person name="Chiu C.H."/>
            <person name="Tang P."/>
            <person name="Hegemann P."/>
            <person name="Fromm H."/>
            <person name="Raoult D."/>
            <person name="Greub G."/>
            <person name="Miranda-Saavedra D."/>
            <person name="Chen N."/>
            <person name="Nash P."/>
            <person name="Ginger M.L."/>
            <person name="Horn M."/>
            <person name="Schaap P."/>
            <person name="Caler L."/>
            <person name="Loftus B."/>
        </authorList>
    </citation>
    <scope>NUCLEOTIDE SEQUENCE [LARGE SCALE GENOMIC DNA]</scope>
    <source>
        <strain evidence="2 3">Neff</strain>
    </source>
</reference>
<feature type="compositionally biased region" description="Basic residues" evidence="1">
    <location>
        <begin position="1348"/>
        <end position="1362"/>
    </location>
</feature>
<keyword evidence="3" id="KW-1185">Reference proteome</keyword>
<feature type="region of interest" description="Disordered" evidence="1">
    <location>
        <begin position="134"/>
        <end position="156"/>
    </location>
</feature>
<sequence length="1970" mass="218268">MQQQQQSKQAEMQQQQPLSAEKLRSLLFAQGVEERVEVNQRHLIDKILARYSSEFTLFRELIQNANDAGASHVEVRLSTGAGAAYQPATHADDGGGGETSPSSSSSSIVSSASSAASAILNIFKWGSTWSSTSSSSSDDSSSAGNEPAAKKKGKAGSAAGELRRFGTCVATEIEIRNNGRTFSGDDWNRVRKIAEGNPNSEACGMFGVGFYSVFAVTEQPIVRSGDEYLAFHWKGDMLVTTRGQIESDAPAAQKAEDKKWVSFILEGREPLPLDLDQLCKFLVKSVAFTTNVRQITLLVRTDTSSGDATSIKVPPKRNPNQLAKLQKDGLGFMTIASLEEHQRVVEVTMYPDTTPSYRVSTRQLAAQVDVHWGLVPTYLENMKRILKKSPPSRTNILMLYNFETLDQERDQFVADLFPSPNNGHIYIGFSTHQTTGSGFHIAAQLIPTVERENIDFQDVYISNWNCNLLSVAGQVSRLYYDHVLASLAHVVPTEETPQSLADQATIANLLEAYSHPSTQVNTLLSQYYFLSPDTLQPGNDLPVPSASGVIPCRVARLPHLRMEDFIAAARPKGGSKQPSYSIIPRPLYNKCQRFFQQLVKRKLVKNVTLDEMLESVQRRRFSLDDLAALVKWYNASDVQQELFGKNLKEKNTAKLLSATTVLLTAADADTAEAETTDETAAVVEQNLGKVKYYALNKAMRALPVPLGTAHPAVAALCKKELMHRGFGWAELSFAEWWKHVKRNPQFLRGEFGPVDTKRKTALVEVEARRAAVELQREQYLNLMVFIAEHHAKATAQLKQEIVTMLQFNPSILIEDEDDNVDNNDKPPTLTFRMPPDTYHPRVQLFRDIVHVSDELLHKVGKAFLAQLGVRDTVELKIVFDRLEELSWDIQDLVTFLAERQTSFTTADWELLKRSSFLPGIVHQRASVNTADAAADTASTGRDVSTVAKSQMRKACELYFPHPEIVELGFEVLAWPKPESQLAAGEAQVTATAGEDEPVEVKPARGPAAAKRARAIKKKASLKGAADGEFLPTSKQAQLLFKIGLKNAPSIHALVKLAAASNSSSASSSSSAVSSALPFQLLADTDDPMRNAVLSYLEKHAAEMISAEPSFTATNVTAPFLPATLPAGSAYARSLKRKARPRLRRPSPPPSSAERIGKAERRRRRNPPTGEQDLLTRLTPAGEAEGPEQVVSVLCQPGACFLNDSPFGFPVVVPRWRDLAQRLGVAAHPPLSFILDMIVRQPPMTMTEAQQVFAYLFTRINDFKKQDWAVLQASAFVPVFTDDVGPPTTTNAGAGDDHHRHQPKNVTHAKVHQVFIHENPATALATKPDAEQEEKATTNTPNRGGHQQQQRRLKGKAKGKNRRSNNADNNSATTMDEPRRDTGGGGLHTSPREVYDNLLDFVNFGSRANFFLRSCGVGEVPSVEQLAQNFIHHHKRFLAKNGVRRYLQLLKIFATAFPQLTGSAALVNQLAQTPFCVAYQYDEEDQLQAESGSNARNARNDRNDASTREVAVMKRASECYLIDNERLCKLFNPPRVPPVEGSAVLVRMYEELGARWVTADLQQKTIPRGTPRLTDATRQFKQLLAERKPLLTHTMQGKKRKHLRPEAERMLDQLTIYAVDRIERVLQFKGGKKVHEEASVSIVQRRKDDVCLYITDGGDVDYFDVGSELVPMLYAKPKHDDALLVAMLLQTSIPALRRGGWPVDRLLQLGRDEAAAPSAGKPDAYHPLAAIKAGDGHADVTPTSTSTTSEPQLRTTRGEEEEQLVQSNTYKESTHTRDDRRSASGRDHQREMNRQLGLAMRGFSAQAPARVRQEAGEKRSVHYSCEVIPQQTLRKLATVQGVDLYLEDGVDSADELMEAAEGMAALLRKLAGQIFSVPLQSFKMFVAHSGNRIAFNLQRAVYFNLGIYADLHHGRSAAEAMSFWYMTTCHELAHNSFELHNEEHGALLEWIAHAYMPVLHKHLPPATTRKG</sequence>
<dbReference type="Gene3D" id="3.30.565.10">
    <property type="entry name" value="Histidine kinase-like ATPase, C-terminal domain"/>
    <property type="match status" value="1"/>
</dbReference>
<dbReference type="GeneID" id="14922837"/>
<evidence type="ECO:0000256" key="1">
    <source>
        <dbReference type="SAM" id="MobiDB-lite"/>
    </source>
</evidence>
<feature type="compositionally biased region" description="Polar residues" evidence="1">
    <location>
        <begin position="1336"/>
        <end position="1347"/>
    </location>
</feature>
<feature type="region of interest" description="Disordered" evidence="1">
    <location>
        <begin position="1322"/>
        <end position="1388"/>
    </location>
</feature>
<dbReference type="InterPro" id="IPR022155">
    <property type="entry name" value="DUF3684"/>
</dbReference>
<feature type="region of interest" description="Disordered" evidence="1">
    <location>
        <begin position="1487"/>
        <end position="1506"/>
    </location>
</feature>
<feature type="compositionally biased region" description="Basic and acidic residues" evidence="1">
    <location>
        <begin position="1771"/>
        <end position="1788"/>
    </location>
</feature>
<dbReference type="SUPFAM" id="SSF55874">
    <property type="entry name" value="ATPase domain of HSP90 chaperone/DNA topoisomerase II/histidine kinase"/>
    <property type="match status" value="2"/>
</dbReference>
<feature type="compositionally biased region" description="Basic and acidic residues" evidence="1">
    <location>
        <begin position="1497"/>
        <end position="1506"/>
    </location>
</feature>
<dbReference type="RefSeq" id="XP_004347751.1">
    <property type="nucleotide sequence ID" value="XM_004347701.1"/>
</dbReference>
<evidence type="ECO:0000313" key="3">
    <source>
        <dbReference type="Proteomes" id="UP000011083"/>
    </source>
</evidence>
<feature type="region of interest" description="Disordered" evidence="1">
    <location>
        <begin position="1282"/>
        <end position="1303"/>
    </location>
</feature>
<dbReference type="PANTHER" id="PTHR47839">
    <property type="entry name" value="DOMAIN PROTEIN, PUTATIVE (AFU_ORTHOLOGUE AFUA_6G04830)-RELATED"/>
    <property type="match status" value="1"/>
</dbReference>
<proteinExistence type="predicted"/>
<organism evidence="2 3">
    <name type="scientific">Acanthamoeba castellanii (strain ATCC 30010 / Neff)</name>
    <dbReference type="NCBI Taxonomy" id="1257118"/>
    <lineage>
        <taxon>Eukaryota</taxon>
        <taxon>Amoebozoa</taxon>
        <taxon>Discosea</taxon>
        <taxon>Longamoebia</taxon>
        <taxon>Centramoebida</taxon>
        <taxon>Acanthamoebidae</taxon>
        <taxon>Acanthamoeba</taxon>
    </lineage>
</organism>
<name>L8H8R9_ACACF</name>
<evidence type="ECO:0000313" key="2">
    <source>
        <dbReference type="EMBL" id="ELR21919.1"/>
    </source>
</evidence>
<dbReference type="VEuPathDB" id="AmoebaDB:ACA1_046390"/>
<feature type="region of interest" description="Disordered" evidence="1">
    <location>
        <begin position="1133"/>
        <end position="1174"/>
    </location>
</feature>
<gene>
    <name evidence="2" type="ORF">ACA1_046390</name>
</gene>
<feature type="compositionally biased region" description="Low complexity" evidence="1">
    <location>
        <begin position="134"/>
        <end position="147"/>
    </location>
</feature>
<feature type="compositionally biased region" description="Basic residues" evidence="1">
    <location>
        <begin position="1133"/>
        <end position="1144"/>
    </location>
</feature>
<protein>
    <submittedName>
        <fullName evidence="2">Uncharacterized protein</fullName>
    </submittedName>
</protein>
<dbReference type="EMBL" id="KB007894">
    <property type="protein sequence ID" value="ELR21919.1"/>
    <property type="molecule type" value="Genomic_DNA"/>
</dbReference>
<feature type="region of interest" description="Disordered" evidence="1">
    <location>
        <begin position="1734"/>
        <end position="1788"/>
    </location>
</feature>
<dbReference type="Pfam" id="PF12449">
    <property type="entry name" value="DUF3684"/>
    <property type="match status" value="3"/>
</dbReference>
<dbReference type="PANTHER" id="PTHR47839:SF1">
    <property type="entry name" value="DOMAIN PROTEIN, PUTATIVE (AFU_ORTHOLOGUE AFUA_6G04830)-RELATED"/>
    <property type="match status" value="1"/>
</dbReference>
<feature type="region of interest" description="Disordered" evidence="1">
    <location>
        <begin position="85"/>
        <end position="108"/>
    </location>
</feature>
<dbReference type="InterPro" id="IPR036890">
    <property type="entry name" value="HATPase_C_sf"/>
</dbReference>
<feature type="compositionally biased region" description="Low complexity" evidence="1">
    <location>
        <begin position="1363"/>
        <end position="1374"/>
    </location>
</feature>
<dbReference type="Proteomes" id="UP000011083">
    <property type="component" value="Unassembled WGS sequence"/>
</dbReference>
<dbReference type="OrthoDB" id="10031156at2759"/>
<dbReference type="KEGG" id="acan:ACA1_046390"/>